<evidence type="ECO:0000259" key="7">
    <source>
        <dbReference type="Pfam" id="PF00999"/>
    </source>
</evidence>
<feature type="transmembrane region" description="Helical" evidence="6">
    <location>
        <begin position="304"/>
        <end position="320"/>
    </location>
</feature>
<feature type="transmembrane region" description="Helical" evidence="6">
    <location>
        <begin position="46"/>
        <end position="66"/>
    </location>
</feature>
<feature type="transmembrane region" description="Helical" evidence="6">
    <location>
        <begin position="391"/>
        <end position="412"/>
    </location>
</feature>
<dbReference type="PROSITE" id="PS00018">
    <property type="entry name" value="EF_HAND_1"/>
    <property type="match status" value="1"/>
</dbReference>
<dbReference type="PANTHER" id="PTHR46157:SF4">
    <property type="entry name" value="K(+) EFFLUX ANTIPORTER 3, CHLOROPLASTIC"/>
    <property type="match status" value="1"/>
</dbReference>
<evidence type="ECO:0000256" key="2">
    <source>
        <dbReference type="ARBA" id="ARBA00022692"/>
    </source>
</evidence>
<dbReference type="Gene3D" id="1.10.238.10">
    <property type="entry name" value="EF-hand"/>
    <property type="match status" value="1"/>
</dbReference>
<feature type="transmembrane region" description="Helical" evidence="6">
    <location>
        <begin position="102"/>
        <end position="119"/>
    </location>
</feature>
<dbReference type="OrthoDB" id="4834at2759"/>
<evidence type="ECO:0000256" key="1">
    <source>
        <dbReference type="ARBA" id="ARBA00004141"/>
    </source>
</evidence>
<sequence>MHALFFTRGSGVAFHRPALALTARSGGTSLLDMGTATVLAEASNTVSLDALGSDIFTFLVASVLVVPISKVLNITPVLGFLVLGCAIGPYGLGFFSNSEADLQLGDFGIVFLLFIEGLQLSPDRLKKLGNFFQLGLAQFLLTIAAITAANLYLGPRILETAERFIQLDDALVRLILTTPVVAFTLAGAGALSSSAFVIPVLKQKGWEERADGTAALAVLLLQDIAVAPLLVILPLLAGSGTDFESLEVLVVKGTFGFGAVLAVGAVVLRQMFSIVAATRSSETFVAAALLVAVGMGAAADKLGLSATTGAFAAGVLLAGSQYRQQIEADISPFEGILLGIFFMTAGAALDPALCVAEWPTLVSGILAFTGAKLGLIFALGAFAFGLTRAEAIRIALLLAGGGEFAFVVFKLAEQLGLIEAKLSSLLTASVILSMSLTPLLGELAEYVGDTVEKIDASAAANAQADALFADGVISLDELRRGYSALFLGEVRERELQWAATSNADAPTDSASAALNTAPDAVVVCGYGEMGQGTCDMLAEAEGGSRGSDASNGVGVDAFREQVALPSGRWSNQFLALDRNPSRVAIGLAKQIGKLYDGYTMLAPNANGEVEMSAVREMLARAGKPGPIMPPELERWMRQADLDGSNTLSFFEYVRADVASAGGSGAAGRTGSLVTPS</sequence>
<evidence type="ECO:0000256" key="4">
    <source>
        <dbReference type="ARBA" id="ARBA00022989"/>
    </source>
</evidence>
<comment type="caution">
    <text evidence="8">The sequence shown here is derived from an EMBL/GenBank/DDBJ whole genome shotgun (WGS) entry which is preliminary data.</text>
</comment>
<dbReference type="GO" id="GO:1902600">
    <property type="term" value="P:proton transmembrane transport"/>
    <property type="evidence" value="ECO:0007669"/>
    <property type="project" value="InterPro"/>
</dbReference>
<keyword evidence="4 6" id="KW-1133">Transmembrane helix</keyword>
<proteinExistence type="predicted"/>
<keyword evidence="5 6" id="KW-0472">Membrane</keyword>
<evidence type="ECO:0000256" key="3">
    <source>
        <dbReference type="ARBA" id="ARBA00022837"/>
    </source>
</evidence>
<name>A0A0M0JFA7_9EUKA</name>
<dbReference type="Proteomes" id="UP000037460">
    <property type="component" value="Unassembled WGS sequence"/>
</dbReference>
<dbReference type="InterPro" id="IPR038770">
    <property type="entry name" value="Na+/solute_symporter_sf"/>
</dbReference>
<reference evidence="9" key="1">
    <citation type="journal article" date="2015" name="PLoS Genet.">
        <title>Genome Sequence and Transcriptome Analyses of Chrysochromulina tobin: Metabolic Tools for Enhanced Algal Fitness in the Prominent Order Prymnesiales (Haptophyceae).</title>
        <authorList>
            <person name="Hovde B.T."/>
            <person name="Deodato C.R."/>
            <person name="Hunsperger H.M."/>
            <person name="Ryken S.A."/>
            <person name="Yost W."/>
            <person name="Jha R.K."/>
            <person name="Patterson J."/>
            <person name="Monnat R.J. Jr."/>
            <person name="Barlow S.B."/>
            <person name="Starkenburg S.R."/>
            <person name="Cattolico R.A."/>
        </authorList>
    </citation>
    <scope>NUCLEOTIDE SEQUENCE</scope>
    <source>
        <strain evidence="9">CCMP291</strain>
    </source>
</reference>
<dbReference type="GO" id="GO:0016020">
    <property type="term" value="C:membrane"/>
    <property type="evidence" value="ECO:0007669"/>
    <property type="project" value="UniProtKB-SubCell"/>
</dbReference>
<feature type="transmembrane region" description="Helical" evidence="6">
    <location>
        <begin position="213"/>
        <end position="237"/>
    </location>
</feature>
<evidence type="ECO:0000313" key="9">
    <source>
        <dbReference type="Proteomes" id="UP000037460"/>
    </source>
</evidence>
<dbReference type="Gene3D" id="1.20.1530.20">
    <property type="match status" value="1"/>
</dbReference>
<evidence type="ECO:0000256" key="6">
    <source>
        <dbReference type="SAM" id="Phobius"/>
    </source>
</evidence>
<feature type="transmembrane region" description="Helical" evidence="6">
    <location>
        <begin position="174"/>
        <end position="201"/>
    </location>
</feature>
<feature type="transmembrane region" description="Helical" evidence="6">
    <location>
        <begin position="131"/>
        <end position="154"/>
    </location>
</feature>
<keyword evidence="9" id="KW-1185">Reference proteome</keyword>
<dbReference type="Pfam" id="PF00999">
    <property type="entry name" value="Na_H_Exchanger"/>
    <property type="match status" value="1"/>
</dbReference>
<dbReference type="SUPFAM" id="SSF47473">
    <property type="entry name" value="EF-hand"/>
    <property type="match status" value="1"/>
</dbReference>
<evidence type="ECO:0000313" key="8">
    <source>
        <dbReference type="EMBL" id="KOO25274.1"/>
    </source>
</evidence>
<keyword evidence="2 6" id="KW-0812">Transmembrane</keyword>
<accession>A0A0M0JFA7</accession>
<comment type="subcellular location">
    <subcellularLocation>
        <location evidence="1">Membrane</location>
        <topology evidence="1">Multi-pass membrane protein</topology>
    </subcellularLocation>
</comment>
<feature type="transmembrane region" description="Helical" evidence="6">
    <location>
        <begin position="78"/>
        <end position="96"/>
    </location>
</feature>
<keyword evidence="3" id="KW-0106">Calcium</keyword>
<dbReference type="PANTHER" id="PTHR46157">
    <property type="entry name" value="K(+) EFFLUX ANTIPORTER 3, CHLOROPLASTIC"/>
    <property type="match status" value="1"/>
</dbReference>
<dbReference type="InterPro" id="IPR018247">
    <property type="entry name" value="EF_Hand_1_Ca_BS"/>
</dbReference>
<dbReference type="EMBL" id="JWZX01002998">
    <property type="protein sequence ID" value="KOO25274.1"/>
    <property type="molecule type" value="Genomic_DNA"/>
</dbReference>
<dbReference type="AlphaFoldDB" id="A0A0M0JFA7"/>
<feature type="domain" description="Cation/H+ exchanger transmembrane" evidence="7">
    <location>
        <begin position="61"/>
        <end position="440"/>
    </location>
</feature>
<feature type="transmembrane region" description="Helical" evidence="6">
    <location>
        <begin position="249"/>
        <end position="268"/>
    </location>
</feature>
<feature type="transmembrane region" description="Helical" evidence="6">
    <location>
        <begin position="280"/>
        <end position="298"/>
    </location>
</feature>
<feature type="transmembrane region" description="Helical" evidence="6">
    <location>
        <begin position="361"/>
        <end position="384"/>
    </location>
</feature>
<gene>
    <name evidence="8" type="ORF">Ctob_013130</name>
</gene>
<evidence type="ECO:0000256" key="5">
    <source>
        <dbReference type="ARBA" id="ARBA00023136"/>
    </source>
</evidence>
<dbReference type="InterPro" id="IPR011992">
    <property type="entry name" value="EF-hand-dom_pair"/>
</dbReference>
<protein>
    <recommendedName>
        <fullName evidence="7">Cation/H+ exchanger transmembrane domain-containing protein</fullName>
    </recommendedName>
</protein>
<organism evidence="8 9">
    <name type="scientific">Chrysochromulina tobinii</name>
    <dbReference type="NCBI Taxonomy" id="1460289"/>
    <lineage>
        <taxon>Eukaryota</taxon>
        <taxon>Haptista</taxon>
        <taxon>Haptophyta</taxon>
        <taxon>Prymnesiophyceae</taxon>
        <taxon>Prymnesiales</taxon>
        <taxon>Chrysochromulinaceae</taxon>
        <taxon>Chrysochromulina</taxon>
    </lineage>
</organism>
<feature type="transmembrane region" description="Helical" evidence="6">
    <location>
        <begin position="332"/>
        <end position="349"/>
    </location>
</feature>
<dbReference type="GO" id="GO:0015297">
    <property type="term" value="F:antiporter activity"/>
    <property type="evidence" value="ECO:0007669"/>
    <property type="project" value="InterPro"/>
</dbReference>
<dbReference type="InterPro" id="IPR006153">
    <property type="entry name" value="Cation/H_exchanger_TM"/>
</dbReference>